<dbReference type="OrthoDB" id="4640801at2"/>
<evidence type="ECO:0008006" key="4">
    <source>
        <dbReference type="Google" id="ProtNLM"/>
    </source>
</evidence>
<dbReference type="AlphaFoldDB" id="A0A3Q9KTY1"/>
<dbReference type="EMBL" id="CP034687">
    <property type="protein sequence ID" value="AZS84328.1"/>
    <property type="molecule type" value="Genomic_DNA"/>
</dbReference>
<sequence>MPEEEIESAPTTADIPRRTDGLELLGRYQGVEYEEPVYLARRGDGQMVQLSFLLFLVIQEIDGVRPTAEIAQRVGRAFGKDVSADNVRHLLEHRLQPLGIVAEPGAPTAVTSDAPRNDLLLGLMGRRTLVPPPAVRAAARALAWLHRPAVTATVLAAAVAMDLWLFLVHGAMPAVLHSLSGPLPLLTVFALIVGSLVFHEFGHASACHHAGATPGRIGCGLYLIWPSLYTDVTDVYRAGRAGRLRTDLGGVYFNVVYMLALLAGYAVTGHPVLLAAIYLGHFEIFEQLMPTARLDGYYILTDVAGVPDLYGRVGPLLRGLLPRRARGDRPAGPVPALTRRARITVTVWVFTLVPLMLADLGYGLWNLPRITATALRSLDARLHTATAATVGGHPASALVAALGVVLLALPFAGGGWLTVRLLRAGGRRLRPAGDALARSAAQYLVVRAKRERDQT</sequence>
<proteinExistence type="predicted"/>
<keyword evidence="1" id="KW-0812">Transmembrane</keyword>
<feature type="transmembrane region" description="Helical" evidence="1">
    <location>
        <begin position="179"/>
        <end position="198"/>
    </location>
</feature>
<evidence type="ECO:0000256" key="1">
    <source>
        <dbReference type="SAM" id="Phobius"/>
    </source>
</evidence>
<reference evidence="2 3" key="1">
    <citation type="submission" date="2018-12" db="EMBL/GenBank/DDBJ databases">
        <title>Streptomyces griseoviridis F1-27 complete genome.</title>
        <authorList>
            <person name="Mariita R.M."/>
            <person name="Sello J.K."/>
        </authorList>
    </citation>
    <scope>NUCLEOTIDE SEQUENCE [LARGE SCALE GENOMIC DNA]</scope>
    <source>
        <strain evidence="2 3">F1-27</strain>
    </source>
</reference>
<dbReference type="RefSeq" id="WP_127177233.1">
    <property type="nucleotide sequence ID" value="NZ_CP029078.1"/>
</dbReference>
<protein>
    <recommendedName>
        <fullName evidence="4">Peptide zinc metalloprotease protein</fullName>
    </recommendedName>
</protein>
<organism evidence="2 3">
    <name type="scientific">Streptomyces griseoviridis</name>
    <dbReference type="NCBI Taxonomy" id="45398"/>
    <lineage>
        <taxon>Bacteria</taxon>
        <taxon>Bacillati</taxon>
        <taxon>Actinomycetota</taxon>
        <taxon>Actinomycetes</taxon>
        <taxon>Kitasatosporales</taxon>
        <taxon>Streptomycetaceae</taxon>
        <taxon>Streptomyces</taxon>
    </lineage>
</organism>
<gene>
    <name evidence="2" type="ORF">ELQ87_08545</name>
</gene>
<feature type="transmembrane region" description="Helical" evidence="1">
    <location>
        <begin position="149"/>
        <end position="167"/>
    </location>
</feature>
<feature type="transmembrane region" description="Helical" evidence="1">
    <location>
        <begin position="397"/>
        <end position="419"/>
    </location>
</feature>
<dbReference type="Proteomes" id="UP000271291">
    <property type="component" value="Chromosome"/>
</dbReference>
<dbReference type="KEGG" id="sgd:ELQ87_08545"/>
<accession>A0A3Q9KTY1</accession>
<keyword evidence="1" id="KW-0472">Membrane</keyword>
<evidence type="ECO:0000313" key="3">
    <source>
        <dbReference type="Proteomes" id="UP000271291"/>
    </source>
</evidence>
<evidence type="ECO:0000313" key="2">
    <source>
        <dbReference type="EMBL" id="AZS84328.1"/>
    </source>
</evidence>
<keyword evidence="1" id="KW-1133">Transmembrane helix</keyword>
<name>A0A3Q9KTY1_STRGD</name>
<feature type="transmembrane region" description="Helical" evidence="1">
    <location>
        <begin position="255"/>
        <end position="279"/>
    </location>
</feature>
<feature type="transmembrane region" description="Helical" evidence="1">
    <location>
        <begin position="345"/>
        <end position="365"/>
    </location>
</feature>